<name>A0A8J8WMN6_CHIOP</name>
<comment type="caution">
    <text evidence="1">The sequence shown here is derived from an EMBL/GenBank/DDBJ whole genome shotgun (WGS) entry which is preliminary data.</text>
</comment>
<proteinExistence type="predicted"/>
<gene>
    <name evidence="1" type="ORF">GWK47_026614</name>
</gene>
<organism evidence="1 2">
    <name type="scientific">Chionoecetes opilio</name>
    <name type="common">Atlantic snow crab</name>
    <name type="synonym">Cancer opilio</name>
    <dbReference type="NCBI Taxonomy" id="41210"/>
    <lineage>
        <taxon>Eukaryota</taxon>
        <taxon>Metazoa</taxon>
        <taxon>Ecdysozoa</taxon>
        <taxon>Arthropoda</taxon>
        <taxon>Crustacea</taxon>
        <taxon>Multicrustacea</taxon>
        <taxon>Malacostraca</taxon>
        <taxon>Eumalacostraca</taxon>
        <taxon>Eucarida</taxon>
        <taxon>Decapoda</taxon>
        <taxon>Pleocyemata</taxon>
        <taxon>Brachyura</taxon>
        <taxon>Eubrachyura</taxon>
        <taxon>Majoidea</taxon>
        <taxon>Majidae</taxon>
        <taxon>Chionoecetes</taxon>
    </lineage>
</organism>
<dbReference type="Proteomes" id="UP000770661">
    <property type="component" value="Unassembled WGS sequence"/>
</dbReference>
<evidence type="ECO:0000313" key="2">
    <source>
        <dbReference type="Proteomes" id="UP000770661"/>
    </source>
</evidence>
<dbReference type="EMBL" id="JACEEZ010025913">
    <property type="protein sequence ID" value="KAG0696228.1"/>
    <property type="molecule type" value="Genomic_DNA"/>
</dbReference>
<evidence type="ECO:0000313" key="1">
    <source>
        <dbReference type="EMBL" id="KAG0696228.1"/>
    </source>
</evidence>
<reference evidence="1" key="1">
    <citation type="submission" date="2020-07" db="EMBL/GenBank/DDBJ databases">
        <title>The High-quality genome of the commercially important snow crab, Chionoecetes opilio.</title>
        <authorList>
            <person name="Jeong J.-H."/>
            <person name="Ryu S."/>
        </authorList>
    </citation>
    <scope>NUCLEOTIDE SEQUENCE</scope>
    <source>
        <strain evidence="1">MADBK_172401_WGS</strain>
        <tissue evidence="1">Digestive gland</tissue>
    </source>
</reference>
<protein>
    <submittedName>
        <fullName evidence="1">Uncharacterized protein</fullName>
    </submittedName>
</protein>
<dbReference type="AlphaFoldDB" id="A0A8J8WMN6"/>
<keyword evidence="2" id="KW-1185">Reference proteome</keyword>
<sequence length="169" mass="18354">MFVASRLKFGELRDGEIAVAAHGWKMTERCVTGRSRHSLLLQRLSCKGVVLRIKTETAAAVIAVRTRVYIPAGNEIVKSLSLEILRIMVTIAYTSSLLCASCIETAHPYALHRSGIAGSPAVRCVTACGARCEGVHGEGEQQVDREMTHEWAGPLHDLAWTGATHSPFT</sequence>
<accession>A0A8J8WMN6</accession>